<gene>
    <name evidence="2" type="ORF">Zmor_023099</name>
</gene>
<keyword evidence="3" id="KW-1185">Reference proteome</keyword>
<reference evidence="2" key="1">
    <citation type="journal article" date="2023" name="G3 (Bethesda)">
        <title>Whole genome assemblies of Zophobas morio and Tenebrio molitor.</title>
        <authorList>
            <person name="Kaur S."/>
            <person name="Stinson S.A."/>
            <person name="diCenzo G.C."/>
        </authorList>
    </citation>
    <scope>NUCLEOTIDE SEQUENCE</scope>
    <source>
        <strain evidence="2">QUZm001</strain>
    </source>
</reference>
<evidence type="ECO:0000313" key="3">
    <source>
        <dbReference type="Proteomes" id="UP001168821"/>
    </source>
</evidence>
<evidence type="ECO:0000313" key="2">
    <source>
        <dbReference type="EMBL" id="KAJ3645443.1"/>
    </source>
</evidence>
<name>A0AA38M700_9CUCU</name>
<dbReference type="Proteomes" id="UP001168821">
    <property type="component" value="Unassembled WGS sequence"/>
</dbReference>
<organism evidence="2 3">
    <name type="scientific">Zophobas morio</name>
    <dbReference type="NCBI Taxonomy" id="2755281"/>
    <lineage>
        <taxon>Eukaryota</taxon>
        <taxon>Metazoa</taxon>
        <taxon>Ecdysozoa</taxon>
        <taxon>Arthropoda</taxon>
        <taxon>Hexapoda</taxon>
        <taxon>Insecta</taxon>
        <taxon>Pterygota</taxon>
        <taxon>Neoptera</taxon>
        <taxon>Endopterygota</taxon>
        <taxon>Coleoptera</taxon>
        <taxon>Polyphaga</taxon>
        <taxon>Cucujiformia</taxon>
        <taxon>Tenebrionidae</taxon>
        <taxon>Zophobas</taxon>
    </lineage>
</organism>
<sequence>MSLEKLATANIKNRAEYSNLSMALNRLEKEKQNELRMINTEIQRFKSKYSKSDFGTDSTEVFIHHIHTHACGHFAPNAQLGFQSTNYLHHNEEIDPRGRRRFAGRFCVDGRYRGGD</sequence>
<comment type="caution">
    <text evidence="2">The sequence shown here is derived from an EMBL/GenBank/DDBJ whole genome shotgun (WGS) entry which is preliminary data.</text>
</comment>
<keyword evidence="1" id="KW-0175">Coiled coil</keyword>
<evidence type="ECO:0000256" key="1">
    <source>
        <dbReference type="SAM" id="Coils"/>
    </source>
</evidence>
<dbReference type="AlphaFoldDB" id="A0AA38M700"/>
<dbReference type="EMBL" id="JALNTZ010000007">
    <property type="protein sequence ID" value="KAJ3645443.1"/>
    <property type="molecule type" value="Genomic_DNA"/>
</dbReference>
<feature type="coiled-coil region" evidence="1">
    <location>
        <begin position="17"/>
        <end position="48"/>
    </location>
</feature>
<protein>
    <submittedName>
        <fullName evidence="2">Uncharacterized protein</fullName>
    </submittedName>
</protein>
<accession>A0AA38M700</accession>
<proteinExistence type="predicted"/>